<protein>
    <recommendedName>
        <fullName evidence="2">DUF3741 domain-containing protein</fullName>
    </recommendedName>
</protein>
<evidence type="ECO:0000313" key="3">
    <source>
        <dbReference type="EMBL" id="KAL2464171.1"/>
    </source>
</evidence>
<feature type="compositionally biased region" description="Polar residues" evidence="1">
    <location>
        <begin position="368"/>
        <end position="397"/>
    </location>
</feature>
<dbReference type="Pfam" id="PF14383">
    <property type="entry name" value="VARLMGL"/>
    <property type="match status" value="1"/>
</dbReference>
<dbReference type="EMBL" id="JBFOLJ010000018">
    <property type="protein sequence ID" value="KAL2464171.1"/>
    <property type="molecule type" value="Genomic_DNA"/>
</dbReference>
<accession>A0ABD1PNM4</accession>
<reference evidence="4" key="1">
    <citation type="submission" date="2024-07" db="EMBL/GenBank/DDBJ databases">
        <title>Two chromosome-level genome assemblies of Korean endemic species Abeliophyllum distichum and Forsythia ovata (Oleaceae).</title>
        <authorList>
            <person name="Jang H."/>
        </authorList>
    </citation>
    <scope>NUCLEOTIDE SEQUENCE [LARGE SCALE GENOMIC DNA]</scope>
</reference>
<dbReference type="InterPro" id="IPR032795">
    <property type="entry name" value="DUF3741-assoc"/>
</dbReference>
<feature type="compositionally biased region" description="Polar residues" evidence="1">
    <location>
        <begin position="341"/>
        <end position="357"/>
    </location>
</feature>
<feature type="domain" description="DUF3741" evidence="2">
    <location>
        <begin position="92"/>
        <end position="123"/>
    </location>
</feature>
<evidence type="ECO:0000313" key="4">
    <source>
        <dbReference type="Proteomes" id="UP001604277"/>
    </source>
</evidence>
<keyword evidence="4" id="KW-1185">Reference proteome</keyword>
<name>A0ABD1PNM4_9LAMI</name>
<dbReference type="AlphaFoldDB" id="A0ABD1PNM4"/>
<comment type="caution">
    <text evidence="3">The sequence shown here is derived from an EMBL/GenBank/DDBJ whole genome shotgun (WGS) entry which is preliminary data.</text>
</comment>
<evidence type="ECO:0000259" key="2">
    <source>
        <dbReference type="Pfam" id="PF14383"/>
    </source>
</evidence>
<evidence type="ECO:0000256" key="1">
    <source>
        <dbReference type="SAM" id="MobiDB-lite"/>
    </source>
</evidence>
<proteinExistence type="predicted"/>
<dbReference type="PANTHER" id="PTHR21726">
    <property type="entry name" value="PHOSPHATIDYLINOSITOL N-ACETYLGLUCOSAMINYLTRANSFERASE SUBUNIT P DOWN SYNDROME CRITICAL REGION PROTEIN 5 -RELATED"/>
    <property type="match status" value="1"/>
</dbReference>
<dbReference type="PANTHER" id="PTHR21726:SF29">
    <property type="entry name" value="EXPRESSED PROTEIN"/>
    <property type="match status" value="1"/>
</dbReference>
<organism evidence="3 4">
    <name type="scientific">Forsythia ovata</name>
    <dbReference type="NCBI Taxonomy" id="205694"/>
    <lineage>
        <taxon>Eukaryota</taxon>
        <taxon>Viridiplantae</taxon>
        <taxon>Streptophyta</taxon>
        <taxon>Embryophyta</taxon>
        <taxon>Tracheophyta</taxon>
        <taxon>Spermatophyta</taxon>
        <taxon>Magnoliopsida</taxon>
        <taxon>eudicotyledons</taxon>
        <taxon>Gunneridae</taxon>
        <taxon>Pentapetalae</taxon>
        <taxon>asterids</taxon>
        <taxon>lamiids</taxon>
        <taxon>Lamiales</taxon>
        <taxon>Oleaceae</taxon>
        <taxon>Forsythieae</taxon>
        <taxon>Forsythia</taxon>
    </lineage>
</organism>
<feature type="region of interest" description="Disordered" evidence="1">
    <location>
        <begin position="298"/>
        <end position="410"/>
    </location>
</feature>
<gene>
    <name evidence="3" type="ORF">Fot_52127</name>
</gene>
<dbReference type="Proteomes" id="UP001604277">
    <property type="component" value="Unassembled WGS sequence"/>
</dbReference>
<feature type="compositionally biased region" description="Polar residues" evidence="1">
    <location>
        <begin position="317"/>
        <end position="332"/>
    </location>
</feature>
<sequence>MEKQGTKSGSGFFQLFDWNAKSRKKLFSSKSDLPGTIPKLVIWIASNIELCSNRNRKGICDRSFPITQLHVLDEEEVAGSSIRGSSDYSCASSVTDEDFCGTKAPGVVARLMGLDSMPTSNFSEPYSSPFLDSQSLRDGRCHAKNQKLINRPIEKFQTEILPPKSAKSIPITHHKLLSPIKSANFIPSKDAAYIMEAAARIIDPGPQANRKAKLPQVGSSSVPLRVKNLKDKVQSAQSSSRFYEASRKPSETNAAKYFKAQSMDATSVSVFTESEDCSADIKNRGKSISLALQAKANVQKREGLNSGSSRSHKEHSVFSSNQPFKSQQNTQKITHKKPSTHGGSSVLRQNNQKQNCVNADRGKLPSKSFPSNLQDGNALSGDSSVRQRNYSKVSGNSKFGIRRSSSGHKR</sequence>